<evidence type="ECO:0000313" key="4">
    <source>
        <dbReference type="Proteomes" id="UP000054217"/>
    </source>
</evidence>
<dbReference type="STRING" id="870435.A0A0C3J0F5"/>
<reference evidence="3 4" key="1">
    <citation type="submission" date="2014-04" db="EMBL/GenBank/DDBJ databases">
        <authorList>
            <consortium name="DOE Joint Genome Institute"/>
            <person name="Kuo A."/>
            <person name="Kohler A."/>
            <person name="Costa M.D."/>
            <person name="Nagy L.G."/>
            <person name="Floudas D."/>
            <person name="Copeland A."/>
            <person name="Barry K.W."/>
            <person name="Cichocki N."/>
            <person name="Veneault-Fourrey C."/>
            <person name="LaButti K."/>
            <person name="Lindquist E.A."/>
            <person name="Lipzen A."/>
            <person name="Lundell T."/>
            <person name="Morin E."/>
            <person name="Murat C."/>
            <person name="Sun H."/>
            <person name="Tunlid A."/>
            <person name="Henrissat B."/>
            <person name="Grigoriev I.V."/>
            <person name="Hibbett D.S."/>
            <person name="Martin F."/>
            <person name="Nordberg H.P."/>
            <person name="Cantor M.N."/>
            <person name="Hua S.X."/>
        </authorList>
    </citation>
    <scope>NUCLEOTIDE SEQUENCE [LARGE SCALE GENOMIC DNA]</scope>
    <source>
        <strain evidence="3 4">Marx 270</strain>
    </source>
</reference>
<dbReference type="CDD" id="cd00060">
    <property type="entry name" value="FHA"/>
    <property type="match status" value="1"/>
</dbReference>
<evidence type="ECO:0000313" key="3">
    <source>
        <dbReference type="EMBL" id="KIO02578.1"/>
    </source>
</evidence>
<dbReference type="InParanoid" id="A0A0C3J0F5"/>
<reference evidence="4" key="2">
    <citation type="submission" date="2015-01" db="EMBL/GenBank/DDBJ databases">
        <title>Evolutionary Origins and Diversification of the Mycorrhizal Mutualists.</title>
        <authorList>
            <consortium name="DOE Joint Genome Institute"/>
            <consortium name="Mycorrhizal Genomics Consortium"/>
            <person name="Kohler A."/>
            <person name="Kuo A."/>
            <person name="Nagy L.G."/>
            <person name="Floudas D."/>
            <person name="Copeland A."/>
            <person name="Barry K.W."/>
            <person name="Cichocki N."/>
            <person name="Veneault-Fourrey C."/>
            <person name="LaButti K."/>
            <person name="Lindquist E.A."/>
            <person name="Lipzen A."/>
            <person name="Lundell T."/>
            <person name="Morin E."/>
            <person name="Murat C."/>
            <person name="Riley R."/>
            <person name="Ohm R."/>
            <person name="Sun H."/>
            <person name="Tunlid A."/>
            <person name="Henrissat B."/>
            <person name="Grigoriev I.V."/>
            <person name="Hibbett D.S."/>
            <person name="Martin F."/>
        </authorList>
    </citation>
    <scope>NUCLEOTIDE SEQUENCE [LARGE SCALE GENOMIC DNA]</scope>
    <source>
        <strain evidence="4">Marx 270</strain>
    </source>
</reference>
<dbReference type="OrthoDB" id="4096268at2759"/>
<proteinExistence type="predicted"/>
<gene>
    <name evidence="3" type="ORF">M404DRAFT_652717</name>
</gene>
<dbReference type="Proteomes" id="UP000054217">
    <property type="component" value="Unassembled WGS sequence"/>
</dbReference>
<feature type="compositionally biased region" description="Low complexity" evidence="1">
    <location>
        <begin position="317"/>
        <end position="330"/>
    </location>
</feature>
<feature type="region of interest" description="Disordered" evidence="1">
    <location>
        <begin position="219"/>
        <end position="242"/>
    </location>
</feature>
<dbReference type="PROSITE" id="PS50006">
    <property type="entry name" value="FHA_DOMAIN"/>
    <property type="match status" value="1"/>
</dbReference>
<organism evidence="3 4">
    <name type="scientific">Pisolithus tinctorius Marx 270</name>
    <dbReference type="NCBI Taxonomy" id="870435"/>
    <lineage>
        <taxon>Eukaryota</taxon>
        <taxon>Fungi</taxon>
        <taxon>Dikarya</taxon>
        <taxon>Basidiomycota</taxon>
        <taxon>Agaricomycotina</taxon>
        <taxon>Agaricomycetes</taxon>
        <taxon>Agaricomycetidae</taxon>
        <taxon>Boletales</taxon>
        <taxon>Sclerodermatineae</taxon>
        <taxon>Pisolithaceae</taxon>
        <taxon>Pisolithus</taxon>
    </lineage>
</organism>
<evidence type="ECO:0000259" key="2">
    <source>
        <dbReference type="PROSITE" id="PS50006"/>
    </source>
</evidence>
<dbReference type="InterPro" id="IPR000253">
    <property type="entry name" value="FHA_dom"/>
</dbReference>
<sequence length="605" mass="65795">MEEEIQYLGTKLAQPKPLSDLLEAPEAPSVVAGVTLHVEKCGDRPAHEITFHRSRSSYVNIGRKSASGEKAMRKENDDQNAVFACQVVSARHAKLVFSDNEVSIIDLHSRHGTHLLRGEGAPRTLKAEVETPLADGDIITFGKAVGSGSSMVPPVTARVELVREKPSLIASQVGPSLTPINSLVDLISRTRSNSGRYGLFHPLLHPDTPSPYSSPSLCAYSDGSSSVSDDRDSDIEEVSVPSPSRTHSLHIKIPAFKYFIHNICRSNEGSNSSPVKDTFPSLAEFLVTPSPSPEDLRTPSPPIVVVDTVSNSRSHSPMEMSTPSPSATSETEARPLEPPVVGAWPSSRSESPHPPAEDDVEKEKDDSDNVAVGTPPPAEPAETGTVTATTQEREPDSFPEIHACHFMDIPPPTYFPVGPPFGRHLTSPFNACHPAPSGFPGTSSTTERLSNELRASIKIIEDRVSAMQGTISDLRSRQSFTEEDVMDIQTHVDMLEPESDRLFCRLNLAERNIASLSTLQTQVNALKNRLDDPEPKPTEFPTNDLKACAEALGSLVTEMKTLREDAEKRIEEKMMVIDAVRTEALKEIATEVELCGTTGRQVTET</sequence>
<dbReference type="InterPro" id="IPR008984">
    <property type="entry name" value="SMAD_FHA_dom_sf"/>
</dbReference>
<dbReference type="SUPFAM" id="SSF49879">
    <property type="entry name" value="SMAD/FHA domain"/>
    <property type="match status" value="1"/>
</dbReference>
<feature type="region of interest" description="Disordered" evidence="1">
    <location>
        <begin position="310"/>
        <end position="394"/>
    </location>
</feature>
<dbReference type="Pfam" id="PF00498">
    <property type="entry name" value="FHA"/>
    <property type="match status" value="1"/>
</dbReference>
<evidence type="ECO:0000256" key="1">
    <source>
        <dbReference type="SAM" id="MobiDB-lite"/>
    </source>
</evidence>
<dbReference type="Gene3D" id="2.60.200.20">
    <property type="match status" value="1"/>
</dbReference>
<protein>
    <recommendedName>
        <fullName evidence="2">FHA domain-containing protein</fullName>
    </recommendedName>
</protein>
<name>A0A0C3J0F5_PISTI</name>
<dbReference type="HOGENOM" id="CLU_031565_0_0_1"/>
<keyword evidence="4" id="KW-1185">Reference proteome</keyword>
<feature type="domain" description="FHA" evidence="2">
    <location>
        <begin position="59"/>
        <end position="115"/>
    </location>
</feature>
<dbReference type="EMBL" id="KN831981">
    <property type="protein sequence ID" value="KIO02578.1"/>
    <property type="molecule type" value="Genomic_DNA"/>
</dbReference>
<accession>A0A0C3J0F5</accession>
<feature type="compositionally biased region" description="Low complexity" evidence="1">
    <location>
        <begin position="380"/>
        <end position="390"/>
    </location>
</feature>
<dbReference type="AlphaFoldDB" id="A0A0C3J0F5"/>